<name>A0A9X9S4I8_METOG</name>
<accession>A0A9X9S4I8</accession>
<dbReference type="PANTHER" id="PTHR35936">
    <property type="entry name" value="MEMBRANE-BOUND LYTIC MUREIN TRANSGLYCOSYLASE F"/>
    <property type="match status" value="1"/>
</dbReference>
<dbReference type="PROSITE" id="PS51257">
    <property type="entry name" value="PROKAR_LIPOPROTEIN"/>
    <property type="match status" value="1"/>
</dbReference>
<dbReference type="AlphaFoldDB" id="A0A9X9S4I8"/>
<gene>
    <name evidence="3" type="ORF">OU421_00195</name>
</gene>
<reference evidence="3" key="1">
    <citation type="submission" date="2022-11" db="EMBL/GenBank/DDBJ databases">
        <title>Complete genome sequence of Methanogenium organophilum DSM 3596.</title>
        <authorList>
            <person name="Chen S.-C."/>
            <person name="Lai S.-J."/>
            <person name="You Y.-T."/>
        </authorList>
    </citation>
    <scope>NUCLEOTIDE SEQUENCE</scope>
    <source>
        <strain evidence="3">DSM 3596</strain>
    </source>
</reference>
<dbReference type="Gene3D" id="3.40.190.10">
    <property type="entry name" value="Periplasmic binding protein-like II"/>
    <property type="match status" value="2"/>
</dbReference>
<dbReference type="Proteomes" id="UP001163096">
    <property type="component" value="Chromosome"/>
</dbReference>
<keyword evidence="1" id="KW-0732">Signal</keyword>
<dbReference type="SUPFAM" id="SSF53850">
    <property type="entry name" value="Periplasmic binding protein-like II"/>
    <property type="match status" value="1"/>
</dbReference>
<proteinExistence type="predicted"/>
<evidence type="ECO:0000313" key="4">
    <source>
        <dbReference type="Proteomes" id="UP001163096"/>
    </source>
</evidence>
<dbReference type="RefSeq" id="WP_268186559.1">
    <property type="nucleotide sequence ID" value="NZ_CP113361.1"/>
</dbReference>
<dbReference type="SMART" id="SM00062">
    <property type="entry name" value="PBPb"/>
    <property type="match status" value="1"/>
</dbReference>
<dbReference type="CDD" id="cd13530">
    <property type="entry name" value="PBP2_peptides_like"/>
    <property type="match status" value="1"/>
</dbReference>
<keyword evidence="4" id="KW-1185">Reference proteome</keyword>
<evidence type="ECO:0000313" key="3">
    <source>
        <dbReference type="EMBL" id="WAI01333.1"/>
    </source>
</evidence>
<sequence>MNKRLLSVFVICMALLCVAFAGCTSSEAATGDGQGGVGEKSVYSVGIDVPYPPFSKMDTDGNPTGFDVDSIRWIAENQGFEVKFEVVAWDGIIPALQAGQIDMVYSGMTITDERLEKVNFSIPYWTVNQMVVVVPGSGVTIDDIKEGNAIIGTQSGCTAAIWMEENLIDTGIMAKENLKVYPDTTKAVDDLTTGRIDAVMYDDLSLKDIIGGRDVENIGSIETNEEFGIAVRKDDTELLNKLNAGLTNLMADPYWEELKVQYDMVV</sequence>
<dbReference type="KEGG" id="mou:OU421_00195"/>
<dbReference type="InterPro" id="IPR001638">
    <property type="entry name" value="Solute-binding_3/MltF_N"/>
</dbReference>
<dbReference type="PANTHER" id="PTHR35936:SF17">
    <property type="entry name" value="ARGININE-BINDING EXTRACELLULAR PROTEIN ARTP"/>
    <property type="match status" value="1"/>
</dbReference>
<feature type="domain" description="Solute-binding protein family 3/N-terminal" evidence="2">
    <location>
        <begin position="42"/>
        <end position="258"/>
    </location>
</feature>
<protein>
    <submittedName>
        <fullName evidence="3">ABC transporter substrate-binding protein</fullName>
    </submittedName>
</protein>
<evidence type="ECO:0000259" key="2">
    <source>
        <dbReference type="SMART" id="SM00062"/>
    </source>
</evidence>
<evidence type="ECO:0000256" key="1">
    <source>
        <dbReference type="ARBA" id="ARBA00022729"/>
    </source>
</evidence>
<dbReference type="EMBL" id="CP113361">
    <property type="protein sequence ID" value="WAI01333.1"/>
    <property type="molecule type" value="Genomic_DNA"/>
</dbReference>
<dbReference type="Pfam" id="PF00497">
    <property type="entry name" value="SBP_bac_3"/>
    <property type="match status" value="1"/>
</dbReference>
<organism evidence="3 4">
    <name type="scientific">Methanogenium organophilum</name>
    <dbReference type="NCBI Taxonomy" id="2199"/>
    <lineage>
        <taxon>Archaea</taxon>
        <taxon>Methanobacteriati</taxon>
        <taxon>Methanobacteriota</taxon>
        <taxon>Stenosarchaea group</taxon>
        <taxon>Methanomicrobia</taxon>
        <taxon>Methanomicrobiales</taxon>
        <taxon>Methanomicrobiaceae</taxon>
        <taxon>Methanogenium</taxon>
    </lineage>
</organism>
<dbReference type="GeneID" id="76833475"/>